<evidence type="ECO:0000256" key="5">
    <source>
        <dbReference type="ARBA" id="ARBA00023136"/>
    </source>
</evidence>
<evidence type="ECO:0000313" key="7">
    <source>
        <dbReference type="Proteomes" id="UP000887581"/>
    </source>
</evidence>
<accession>A0A915PIA9</accession>
<comment type="subcellular location">
    <subcellularLocation>
        <location evidence="1">Endomembrane system</location>
        <topology evidence="1">Multi-pass membrane protein</topology>
    </subcellularLocation>
    <subcellularLocation>
        <location evidence="6">Lysosome membrane</location>
        <topology evidence="6">Multi-pass membrane protein</topology>
    </subcellularLocation>
</comment>
<feature type="transmembrane region" description="Helical" evidence="6">
    <location>
        <begin position="286"/>
        <end position="309"/>
    </location>
</feature>
<feature type="transmembrane region" description="Helical" evidence="6">
    <location>
        <begin position="329"/>
        <end position="358"/>
    </location>
</feature>
<proteinExistence type="inferred from homology"/>
<dbReference type="GO" id="GO:0005765">
    <property type="term" value="C:lysosomal membrane"/>
    <property type="evidence" value="ECO:0007669"/>
    <property type="project" value="UniProtKB-SubCell"/>
</dbReference>
<dbReference type="PANTHER" id="PTHR10981">
    <property type="entry name" value="BATTENIN"/>
    <property type="match status" value="1"/>
</dbReference>
<sequence length="405" mass="45304">MKTAENISLKSSAGQKCQTARILTAFWIFGLCNNYGYVIMLSAAEDILEQQDHHNATDIEAKCLDKITTRHCSIMTTGTILLADILPCLFVKLSFPFFMQRIPFGIRHFLICSLQALSYLIVAFSSGVLMSLTGVVFASFSSGLGEITYLSLTPYFNKNTISTWSSGTGGAGVMGALVYAALTEPHLFNLSPKVTLLVMLVVPIIFSLAYWCLLVLPESIHQVSVMEPKTWIVPETRLSTTSFRDTSYTETIEKADEKSQQSTESVKQRLLSFREMLLTTYSLLRFMIPLMLVYFGEYLINQGIVQLIFYPCDKGWNLTRSSQYRWYQVLYQAGVFISRSSINIIQLPYWILVLLPVLQVEPDSREFALSISSLGDSFGIVAAGFASIPIFNYVCSTSLPQHVTA</sequence>
<keyword evidence="4 6" id="KW-1133">Transmembrane helix</keyword>
<keyword evidence="3 6" id="KW-0812">Transmembrane</keyword>
<evidence type="ECO:0000256" key="2">
    <source>
        <dbReference type="ARBA" id="ARBA00007467"/>
    </source>
</evidence>
<evidence type="ECO:0000256" key="4">
    <source>
        <dbReference type="ARBA" id="ARBA00022989"/>
    </source>
</evidence>
<dbReference type="InterPro" id="IPR036259">
    <property type="entry name" value="MFS_trans_sf"/>
</dbReference>
<comment type="similarity">
    <text evidence="2 6">Belongs to the battenin family.</text>
</comment>
<keyword evidence="6" id="KW-0458">Lysosome</keyword>
<feature type="transmembrane region" description="Helical" evidence="6">
    <location>
        <begin position="194"/>
        <end position="216"/>
    </location>
</feature>
<reference evidence="8" key="1">
    <citation type="submission" date="2022-11" db="UniProtKB">
        <authorList>
            <consortium name="WormBaseParasite"/>
        </authorList>
    </citation>
    <scope>IDENTIFICATION</scope>
</reference>
<dbReference type="PIRSF" id="PIRSF015974">
    <property type="entry name" value="CLN3_BTN1"/>
    <property type="match status" value="1"/>
</dbReference>
<dbReference type="GO" id="GO:0007040">
    <property type="term" value="P:lysosome organization"/>
    <property type="evidence" value="ECO:0007669"/>
    <property type="project" value="TreeGrafter"/>
</dbReference>
<dbReference type="WBParaSite" id="sdigi.contig18.g1612.t1">
    <property type="protein sequence ID" value="sdigi.contig18.g1612.t1"/>
    <property type="gene ID" value="sdigi.contig18.g1612"/>
</dbReference>
<protein>
    <recommendedName>
        <fullName evidence="6">Battenin</fullName>
    </recommendedName>
</protein>
<feature type="transmembrane region" description="Helical" evidence="6">
    <location>
        <begin position="116"/>
        <end position="141"/>
    </location>
</feature>
<dbReference type="GO" id="GO:0012505">
    <property type="term" value="C:endomembrane system"/>
    <property type="evidence" value="ECO:0007669"/>
    <property type="project" value="UniProtKB-SubCell"/>
</dbReference>
<feature type="transmembrane region" description="Helical" evidence="6">
    <location>
        <begin position="161"/>
        <end position="182"/>
    </location>
</feature>
<evidence type="ECO:0000256" key="6">
    <source>
        <dbReference type="RuleBase" id="RU361113"/>
    </source>
</evidence>
<dbReference type="SUPFAM" id="SSF103473">
    <property type="entry name" value="MFS general substrate transporter"/>
    <property type="match status" value="1"/>
</dbReference>
<dbReference type="InterPro" id="IPR018460">
    <property type="entry name" value="Battenin_disease_Cln3_subgr"/>
</dbReference>
<organism evidence="7 8">
    <name type="scientific">Setaria digitata</name>
    <dbReference type="NCBI Taxonomy" id="48799"/>
    <lineage>
        <taxon>Eukaryota</taxon>
        <taxon>Metazoa</taxon>
        <taxon>Ecdysozoa</taxon>
        <taxon>Nematoda</taxon>
        <taxon>Chromadorea</taxon>
        <taxon>Rhabditida</taxon>
        <taxon>Spirurina</taxon>
        <taxon>Spiruromorpha</taxon>
        <taxon>Filarioidea</taxon>
        <taxon>Setariidae</taxon>
        <taxon>Setaria</taxon>
    </lineage>
</organism>
<keyword evidence="5 6" id="KW-0472">Membrane</keyword>
<dbReference type="InterPro" id="IPR003492">
    <property type="entry name" value="Battenin_disease_Cln3"/>
</dbReference>
<keyword evidence="7" id="KW-1185">Reference proteome</keyword>
<feature type="transmembrane region" description="Helical" evidence="6">
    <location>
        <begin position="74"/>
        <end position="95"/>
    </location>
</feature>
<feature type="transmembrane region" description="Helical" evidence="6">
    <location>
        <begin position="378"/>
        <end position="395"/>
    </location>
</feature>
<feature type="transmembrane region" description="Helical" evidence="6">
    <location>
        <begin position="20"/>
        <end position="40"/>
    </location>
</feature>
<dbReference type="PRINTS" id="PR01315">
    <property type="entry name" value="BATTENIN"/>
</dbReference>
<evidence type="ECO:0000256" key="3">
    <source>
        <dbReference type="ARBA" id="ARBA00022692"/>
    </source>
</evidence>
<dbReference type="Proteomes" id="UP000887581">
    <property type="component" value="Unplaced"/>
</dbReference>
<name>A0A915PIA9_9BILA</name>
<evidence type="ECO:0000313" key="8">
    <source>
        <dbReference type="WBParaSite" id="sdigi.contig18.g1612.t1"/>
    </source>
</evidence>
<dbReference type="PANTHER" id="PTHR10981:SF8">
    <property type="entry name" value="BATTENIN"/>
    <property type="match status" value="1"/>
</dbReference>
<dbReference type="AlphaFoldDB" id="A0A915PIA9"/>
<evidence type="ECO:0000256" key="1">
    <source>
        <dbReference type="ARBA" id="ARBA00004127"/>
    </source>
</evidence>
<dbReference type="GO" id="GO:0051453">
    <property type="term" value="P:regulation of intracellular pH"/>
    <property type="evidence" value="ECO:0007669"/>
    <property type="project" value="TreeGrafter"/>
</dbReference>
<dbReference type="Pfam" id="PF02487">
    <property type="entry name" value="CLN3"/>
    <property type="match status" value="1"/>
</dbReference>